<dbReference type="SUPFAM" id="SSF50331">
    <property type="entry name" value="MOP-like"/>
    <property type="match status" value="1"/>
</dbReference>
<organism evidence="1 2">
    <name type="scientific">Devosia psychrophila</name>
    <dbReference type="NCBI Taxonomy" id="728005"/>
    <lineage>
        <taxon>Bacteria</taxon>
        <taxon>Pseudomonadati</taxon>
        <taxon>Pseudomonadota</taxon>
        <taxon>Alphaproteobacteria</taxon>
        <taxon>Hyphomicrobiales</taxon>
        <taxon>Devosiaceae</taxon>
        <taxon>Devosia</taxon>
    </lineage>
</organism>
<dbReference type="RefSeq" id="WP_342028106.1">
    <property type="nucleotide sequence ID" value="NZ_FOMB01000006.1"/>
</dbReference>
<evidence type="ECO:0000313" key="1">
    <source>
        <dbReference type="EMBL" id="SFC49534.1"/>
    </source>
</evidence>
<dbReference type="InterPro" id="IPR008995">
    <property type="entry name" value="Mo/tungstate-bd_C_term_dom"/>
</dbReference>
<reference evidence="1 2" key="1">
    <citation type="submission" date="2016-10" db="EMBL/GenBank/DDBJ databases">
        <authorList>
            <person name="de Groot N.N."/>
        </authorList>
    </citation>
    <scope>NUCLEOTIDE SEQUENCE [LARGE SCALE GENOMIC DNA]</scope>
    <source>
        <strain evidence="1 2">CGMCC 1.10210</strain>
    </source>
</reference>
<dbReference type="EMBL" id="FOMB01000006">
    <property type="protein sequence ID" value="SFC49534.1"/>
    <property type="molecule type" value="Genomic_DNA"/>
</dbReference>
<accession>A0A1I1JLV9</accession>
<sequence>MANGAGAGMLQAKVEFSGYLGGTRFAYCSTADGQSIVVEHRGEEELDHGQIVHLKCPQNRLCLFLRRVKGSSEPVRVDGLSGTNNVTLRSDAV</sequence>
<dbReference type="Proteomes" id="UP000182258">
    <property type="component" value="Unassembled WGS sequence"/>
</dbReference>
<gene>
    <name evidence="1" type="ORF">SAMN04488059_1068</name>
</gene>
<protein>
    <submittedName>
        <fullName evidence="1">TOBE domain-containing protein</fullName>
    </submittedName>
</protein>
<evidence type="ECO:0000313" key="2">
    <source>
        <dbReference type="Proteomes" id="UP000182258"/>
    </source>
</evidence>
<dbReference type="AlphaFoldDB" id="A0A1I1JLV9"/>
<proteinExistence type="predicted"/>
<name>A0A1I1JLV9_9HYPH</name>